<evidence type="ECO:0000256" key="2">
    <source>
        <dbReference type="SAM" id="MobiDB-lite"/>
    </source>
</evidence>
<evidence type="ECO:0000313" key="4">
    <source>
        <dbReference type="Proteomes" id="UP000789508"/>
    </source>
</evidence>
<gene>
    <name evidence="3" type="ORF">ALEPTO_LOCUS735</name>
</gene>
<keyword evidence="1" id="KW-0175">Coiled coil</keyword>
<protein>
    <submittedName>
        <fullName evidence="3">2880_t:CDS:1</fullName>
    </submittedName>
</protein>
<feature type="coiled-coil region" evidence="1">
    <location>
        <begin position="254"/>
        <end position="288"/>
    </location>
</feature>
<name>A0A9N8VD93_9GLOM</name>
<comment type="caution">
    <text evidence="3">The sequence shown here is derived from an EMBL/GenBank/DDBJ whole genome shotgun (WGS) entry which is preliminary data.</text>
</comment>
<evidence type="ECO:0000313" key="3">
    <source>
        <dbReference type="EMBL" id="CAG8446737.1"/>
    </source>
</evidence>
<organism evidence="3 4">
    <name type="scientific">Ambispora leptoticha</name>
    <dbReference type="NCBI Taxonomy" id="144679"/>
    <lineage>
        <taxon>Eukaryota</taxon>
        <taxon>Fungi</taxon>
        <taxon>Fungi incertae sedis</taxon>
        <taxon>Mucoromycota</taxon>
        <taxon>Glomeromycotina</taxon>
        <taxon>Glomeromycetes</taxon>
        <taxon>Archaeosporales</taxon>
        <taxon>Ambisporaceae</taxon>
        <taxon>Ambispora</taxon>
    </lineage>
</organism>
<accession>A0A9N8VD93</accession>
<feature type="region of interest" description="Disordered" evidence="2">
    <location>
        <begin position="58"/>
        <end position="119"/>
    </location>
</feature>
<keyword evidence="4" id="KW-1185">Reference proteome</keyword>
<feature type="compositionally biased region" description="Low complexity" evidence="2">
    <location>
        <begin position="73"/>
        <end position="90"/>
    </location>
</feature>
<feature type="compositionally biased region" description="Polar residues" evidence="2">
    <location>
        <begin position="95"/>
        <end position="104"/>
    </location>
</feature>
<sequence>MSDEERKFALKELESMKRNELRRLSRVHNLGVGNEPNETIIESLKPYAVDYIGEYQESSDSNSSTVATPIAQTPPLLSPTSLLPQQQQPPILTPNPSLRGSATKVSGKKRARHESPSPDEGMFIFRKNLTFDTEITRWLIDIDMEDLVTRFVENGLTEDWRLIEQLQPAHMMAMGLSIAKSIQLENRIKEHFNKNQISTKERLDSFEDLLTQSQITMNELQSQLTLEIDEKFAQLHAKVDENYAQINTQIGEQLTQFNARLESLENIASKLEQNVGRLENEISSIIVANQRPRIMLSYDEVDMIATRTVNLWKKETFYCKSVAI</sequence>
<dbReference type="AlphaFoldDB" id="A0A9N8VD93"/>
<evidence type="ECO:0000256" key="1">
    <source>
        <dbReference type="SAM" id="Coils"/>
    </source>
</evidence>
<dbReference type="EMBL" id="CAJVPS010000060">
    <property type="protein sequence ID" value="CAG8446737.1"/>
    <property type="molecule type" value="Genomic_DNA"/>
</dbReference>
<proteinExistence type="predicted"/>
<dbReference type="Proteomes" id="UP000789508">
    <property type="component" value="Unassembled WGS sequence"/>
</dbReference>
<reference evidence="3" key="1">
    <citation type="submission" date="2021-06" db="EMBL/GenBank/DDBJ databases">
        <authorList>
            <person name="Kallberg Y."/>
            <person name="Tangrot J."/>
            <person name="Rosling A."/>
        </authorList>
    </citation>
    <scope>NUCLEOTIDE SEQUENCE</scope>
    <source>
        <strain evidence="3">FL130A</strain>
    </source>
</reference>
<feature type="compositionally biased region" description="Polar residues" evidence="2">
    <location>
        <begin position="58"/>
        <end position="71"/>
    </location>
</feature>